<dbReference type="EMBL" id="JAGGJX010000001">
    <property type="protein sequence ID" value="MBP1853918.1"/>
    <property type="molecule type" value="Genomic_DNA"/>
</dbReference>
<keyword evidence="2" id="KW-1185">Reference proteome</keyword>
<accession>A0ABS4E7L9</accession>
<organism evidence="1 2">
    <name type="scientific">Metaclostridioides mangenotii</name>
    <dbReference type="NCBI Taxonomy" id="1540"/>
    <lineage>
        <taxon>Bacteria</taxon>
        <taxon>Bacillati</taxon>
        <taxon>Bacillota</taxon>
        <taxon>Clostridia</taxon>
        <taxon>Peptostreptococcales</taxon>
        <taxon>Peptostreptococcaceae</taxon>
        <taxon>Metaclostridioides</taxon>
    </lineage>
</organism>
<reference evidence="1 2" key="1">
    <citation type="submission" date="2021-03" db="EMBL/GenBank/DDBJ databases">
        <title>Genomic Encyclopedia of Type Strains, Phase IV (KMG-IV): sequencing the most valuable type-strain genomes for metagenomic binning, comparative biology and taxonomic classification.</title>
        <authorList>
            <person name="Goeker M."/>
        </authorList>
    </citation>
    <scope>NUCLEOTIDE SEQUENCE [LARGE SCALE GENOMIC DNA]</scope>
    <source>
        <strain evidence="1 2">DSM 1289</strain>
    </source>
</reference>
<comment type="caution">
    <text evidence="1">The sequence shown here is derived from an EMBL/GenBank/DDBJ whole genome shotgun (WGS) entry which is preliminary data.</text>
</comment>
<name>A0ABS4E7L9_9FIRM</name>
<dbReference type="Proteomes" id="UP000767291">
    <property type="component" value="Unassembled WGS sequence"/>
</dbReference>
<proteinExistence type="predicted"/>
<sequence length="125" mass="13535">MCEETKASEYNKKGLNCAESVIKAYNEEFGANIPIALGSGLGGGNAVGSLCGAVNAVNIIISYEKGRVSETETSNAKLYVKDAMNSVSEKYGSHICKDLKRDKVSCKEIIDFSYINLKETLKKDL</sequence>
<dbReference type="InterPro" id="IPR010181">
    <property type="entry name" value="CGCAxxGCC_motif"/>
</dbReference>
<dbReference type="NCBIfam" id="TIGR01909">
    <property type="entry name" value="C_GCAxxG_C_C"/>
    <property type="match status" value="1"/>
</dbReference>
<dbReference type="RefSeq" id="WP_209455530.1">
    <property type="nucleotide sequence ID" value="NZ_BAAACS010000017.1"/>
</dbReference>
<dbReference type="Pfam" id="PF09719">
    <property type="entry name" value="C_GCAxxG_C_C"/>
    <property type="match status" value="1"/>
</dbReference>
<dbReference type="SUPFAM" id="SSF48695">
    <property type="entry name" value="Multiheme cytochromes"/>
    <property type="match status" value="1"/>
</dbReference>
<evidence type="ECO:0000313" key="1">
    <source>
        <dbReference type="EMBL" id="MBP1853918.1"/>
    </source>
</evidence>
<evidence type="ECO:0000313" key="2">
    <source>
        <dbReference type="Proteomes" id="UP000767291"/>
    </source>
</evidence>
<gene>
    <name evidence="1" type="ORF">J2Z43_000308</name>
</gene>
<dbReference type="InterPro" id="IPR036280">
    <property type="entry name" value="Multihaem_cyt_sf"/>
</dbReference>
<protein>
    <submittedName>
        <fullName evidence="1">C_GCAxxG_C_C family probable redox protein</fullName>
    </submittedName>
</protein>